<dbReference type="RefSeq" id="WP_011792979.1">
    <property type="nucleotide sequence ID" value="NC_008751.1"/>
</dbReference>
<sequence length="523" mass="56258">MRCILSDCVDSATFARLALALAREGADMLLCHPAPDGGGMPPGWTASDATSPARPCCLVGFDVAGEISPPPDGDLTDLHAFCFGDGTQQVRIASDVPRLAFGWLSYGWGMALHGIASAKPAESGYGVLRRYHCLLRWYPHGGDLEAEVSATGQRRLPMLRRLLDALRTEERAHTLTETLTEEHREAGTAMRQEKQGAPRAAATSKGSGGDGGDNPYGDVRNHGEGRGLSGAPRDGTAPDDDLALALDELVPSLDATTYPDGVRQVLAAIRRGDTYQLNLTSRFTARRPGMDAAAVLLRLWQHRPAPFAAYLHAGRHRILSLSPERFLRVRGGEVLAQPIKGTRSFDPATTSPGERARLEAALRADPKEHAELSMVVDLLRNDISATCAYDSVRVPRHCATFAVGPLIQMCSDVTGTLRDGTTCLDLLRHAFPGGSVTGCPKPRTMSLIERIEPHPRDVYCGSLVAVAGPRDMDSSIAIRTALYDTTTGLLHLYAGSGLTVDSDPEGEYRETVDKTSAFRKETA</sequence>
<name>A0A0H3AAJ5_NITV4</name>
<dbReference type="PANTHER" id="PTHR11236">
    <property type="entry name" value="AMINOBENZOATE/ANTHRANILATE SYNTHASE"/>
    <property type="match status" value="1"/>
</dbReference>
<dbReference type="GO" id="GO:0000162">
    <property type="term" value="P:L-tryptophan biosynthetic process"/>
    <property type="evidence" value="ECO:0007669"/>
    <property type="project" value="TreeGrafter"/>
</dbReference>
<dbReference type="Proteomes" id="UP000009173">
    <property type="component" value="Chromosome"/>
</dbReference>
<proteinExistence type="predicted"/>
<feature type="domain" description="Chorismate-utilising enzyme C-terminal" evidence="2">
    <location>
        <begin position="256"/>
        <end position="514"/>
    </location>
</feature>
<feature type="compositionally biased region" description="Basic and acidic residues" evidence="1">
    <location>
        <begin position="173"/>
        <end position="196"/>
    </location>
</feature>
<evidence type="ECO:0000259" key="2">
    <source>
        <dbReference type="Pfam" id="PF00425"/>
    </source>
</evidence>
<dbReference type="Pfam" id="PF00425">
    <property type="entry name" value="Chorismate_bind"/>
    <property type="match status" value="1"/>
</dbReference>
<evidence type="ECO:0000256" key="1">
    <source>
        <dbReference type="SAM" id="MobiDB-lite"/>
    </source>
</evidence>
<dbReference type="SUPFAM" id="SSF56322">
    <property type="entry name" value="ADC synthase"/>
    <property type="match status" value="1"/>
</dbReference>
<dbReference type="PANTHER" id="PTHR11236:SF50">
    <property type="entry name" value="AMINODEOXYCHORISMATE SYNTHASE COMPONENT 1"/>
    <property type="match status" value="1"/>
</dbReference>
<dbReference type="PRINTS" id="PR00095">
    <property type="entry name" value="ANTSNTHASEI"/>
</dbReference>
<dbReference type="HOGENOM" id="CLU_497599_0_0_7"/>
<dbReference type="InterPro" id="IPR019999">
    <property type="entry name" value="Anth_synth_I-like"/>
</dbReference>
<reference evidence="4" key="1">
    <citation type="journal article" date="2009" name="Environ. Microbiol.">
        <title>Contribution of mobile genetic elements to Desulfovibrio vulgaris genome plasticity.</title>
        <authorList>
            <person name="Walker C.B."/>
            <person name="Stolyar S."/>
            <person name="Chivian D."/>
            <person name="Pinel N."/>
            <person name="Gabster J.A."/>
            <person name="Dehal P.S."/>
            <person name="He Z."/>
            <person name="Yang Z.K."/>
            <person name="Yen H.C."/>
            <person name="Zhou J."/>
            <person name="Wall J.D."/>
            <person name="Hazen T.C."/>
            <person name="Arkin A.P."/>
            <person name="Stahl D.A."/>
        </authorList>
    </citation>
    <scope>NUCLEOTIDE SEQUENCE [LARGE SCALE GENOMIC DNA]</scope>
    <source>
        <strain evidence="4">DP4</strain>
    </source>
</reference>
<protein>
    <submittedName>
        <fullName evidence="3">Anthranilate synthase component I and chorismate binding protein</fullName>
    </submittedName>
</protein>
<accession>A0A0H3AAJ5</accession>
<dbReference type="Gene3D" id="3.60.120.10">
    <property type="entry name" value="Anthranilate synthase"/>
    <property type="match status" value="1"/>
</dbReference>
<evidence type="ECO:0000313" key="4">
    <source>
        <dbReference type="Proteomes" id="UP000009173"/>
    </source>
</evidence>
<dbReference type="InterPro" id="IPR015890">
    <property type="entry name" value="Chorismate_C"/>
</dbReference>
<feature type="region of interest" description="Disordered" evidence="1">
    <location>
        <begin position="173"/>
        <end position="240"/>
    </location>
</feature>
<organism evidence="3 4">
    <name type="scientific">Nitratidesulfovibrio vulgaris (strain DP4)</name>
    <name type="common">Desulfovibrio vulgaris</name>
    <dbReference type="NCBI Taxonomy" id="391774"/>
    <lineage>
        <taxon>Bacteria</taxon>
        <taxon>Pseudomonadati</taxon>
        <taxon>Thermodesulfobacteriota</taxon>
        <taxon>Desulfovibrionia</taxon>
        <taxon>Desulfovibrionales</taxon>
        <taxon>Desulfovibrionaceae</taxon>
        <taxon>Nitratidesulfovibrio</taxon>
    </lineage>
</organism>
<dbReference type="EMBL" id="CP000527">
    <property type="protein sequence ID" value="ABM29633.1"/>
    <property type="molecule type" value="Genomic_DNA"/>
</dbReference>
<feature type="region of interest" description="Disordered" evidence="1">
    <location>
        <begin position="504"/>
        <end position="523"/>
    </location>
</feature>
<dbReference type="AlphaFoldDB" id="A0A0H3AAJ5"/>
<feature type="compositionally biased region" description="Basic and acidic residues" evidence="1">
    <location>
        <begin position="506"/>
        <end position="523"/>
    </location>
</feature>
<dbReference type="GO" id="GO:0046820">
    <property type="term" value="F:4-amino-4-deoxychorismate synthase activity"/>
    <property type="evidence" value="ECO:0007669"/>
    <property type="project" value="TreeGrafter"/>
</dbReference>
<gene>
    <name evidence="3" type="ordered locus">Dvul_2621</name>
</gene>
<evidence type="ECO:0000313" key="3">
    <source>
        <dbReference type="EMBL" id="ABM29633.1"/>
    </source>
</evidence>
<dbReference type="InterPro" id="IPR005801">
    <property type="entry name" value="ADC_synthase"/>
</dbReference>
<dbReference type="KEGG" id="dvl:Dvul_2621"/>